<dbReference type="GO" id="GO:0007165">
    <property type="term" value="P:signal transduction"/>
    <property type="evidence" value="ECO:0007669"/>
    <property type="project" value="InterPro"/>
</dbReference>
<dbReference type="CDD" id="cd01670">
    <property type="entry name" value="Death"/>
    <property type="match status" value="1"/>
</dbReference>
<name>A0A151NYV5_ALLMI</name>
<protein>
    <recommendedName>
        <fullName evidence="1">Death domain-containing protein</fullName>
    </recommendedName>
</protein>
<accession>A0A151NYV5</accession>
<dbReference type="SUPFAM" id="SSF47986">
    <property type="entry name" value="DEATH domain"/>
    <property type="match status" value="1"/>
</dbReference>
<comment type="caution">
    <text evidence="2">The sequence shown here is derived from an EMBL/GenBank/DDBJ whole genome shotgun (WGS) entry which is preliminary data.</text>
</comment>
<proteinExistence type="predicted"/>
<evidence type="ECO:0000259" key="1">
    <source>
        <dbReference type="PROSITE" id="PS50017"/>
    </source>
</evidence>
<evidence type="ECO:0000313" key="2">
    <source>
        <dbReference type="EMBL" id="KYO41830.1"/>
    </source>
</evidence>
<keyword evidence="3" id="KW-1185">Reference proteome</keyword>
<gene>
    <name evidence="2" type="ORF">Y1Q_0004899</name>
</gene>
<dbReference type="Pfam" id="PF00531">
    <property type="entry name" value="Death"/>
    <property type="match status" value="1"/>
</dbReference>
<dbReference type="PROSITE" id="PS50017">
    <property type="entry name" value="DEATH_DOMAIN"/>
    <property type="match status" value="1"/>
</dbReference>
<organism evidence="2 3">
    <name type="scientific">Alligator mississippiensis</name>
    <name type="common">American alligator</name>
    <dbReference type="NCBI Taxonomy" id="8496"/>
    <lineage>
        <taxon>Eukaryota</taxon>
        <taxon>Metazoa</taxon>
        <taxon>Chordata</taxon>
        <taxon>Craniata</taxon>
        <taxon>Vertebrata</taxon>
        <taxon>Euteleostomi</taxon>
        <taxon>Archelosauria</taxon>
        <taxon>Archosauria</taxon>
        <taxon>Crocodylia</taxon>
        <taxon>Alligatoridae</taxon>
        <taxon>Alligatorinae</taxon>
        <taxon>Alligator</taxon>
    </lineage>
</organism>
<feature type="domain" description="Death" evidence="1">
    <location>
        <begin position="1"/>
        <end position="59"/>
    </location>
</feature>
<evidence type="ECO:0000313" key="3">
    <source>
        <dbReference type="Proteomes" id="UP000050525"/>
    </source>
</evidence>
<dbReference type="InterPro" id="IPR011029">
    <property type="entry name" value="DEATH-like_dom_sf"/>
</dbReference>
<dbReference type="Proteomes" id="UP000050525">
    <property type="component" value="Unassembled WGS sequence"/>
</dbReference>
<dbReference type="AlphaFoldDB" id="A0A151NYV5"/>
<sequence length="80" mass="8984">MGREWRRIGVQFLGLPNHRLEQLEEKHQGDLVMQAFGVLLQWRKKEGKAATAARLHSILSAQDVALQPEALNCLLEPGQG</sequence>
<reference evidence="2 3" key="1">
    <citation type="journal article" date="2012" name="Genome Biol.">
        <title>Sequencing three crocodilian genomes to illuminate the evolution of archosaurs and amniotes.</title>
        <authorList>
            <person name="St John J.A."/>
            <person name="Braun E.L."/>
            <person name="Isberg S.R."/>
            <person name="Miles L.G."/>
            <person name="Chong A.Y."/>
            <person name="Gongora J."/>
            <person name="Dalzell P."/>
            <person name="Moran C."/>
            <person name="Bed'hom B."/>
            <person name="Abzhanov A."/>
            <person name="Burgess S.C."/>
            <person name="Cooksey A.M."/>
            <person name="Castoe T.A."/>
            <person name="Crawford N.G."/>
            <person name="Densmore L.D."/>
            <person name="Drew J.C."/>
            <person name="Edwards S.V."/>
            <person name="Faircloth B.C."/>
            <person name="Fujita M.K."/>
            <person name="Greenwold M.J."/>
            <person name="Hoffmann F.G."/>
            <person name="Howard J.M."/>
            <person name="Iguchi T."/>
            <person name="Janes D.E."/>
            <person name="Khan S.Y."/>
            <person name="Kohno S."/>
            <person name="de Koning A.J."/>
            <person name="Lance S.L."/>
            <person name="McCarthy F.M."/>
            <person name="McCormack J.E."/>
            <person name="Merchant M.E."/>
            <person name="Peterson D.G."/>
            <person name="Pollock D.D."/>
            <person name="Pourmand N."/>
            <person name="Raney B.J."/>
            <person name="Roessler K.A."/>
            <person name="Sanford J.R."/>
            <person name="Sawyer R.H."/>
            <person name="Schmidt C.J."/>
            <person name="Triplett E.W."/>
            <person name="Tuberville T.D."/>
            <person name="Venegas-Anaya M."/>
            <person name="Howard J.T."/>
            <person name="Jarvis E.D."/>
            <person name="Guillette L.J.Jr."/>
            <person name="Glenn T.C."/>
            <person name="Green R.E."/>
            <person name="Ray D.A."/>
        </authorList>
    </citation>
    <scope>NUCLEOTIDE SEQUENCE [LARGE SCALE GENOMIC DNA]</scope>
    <source>
        <strain evidence="2">KSC_2009_1</strain>
    </source>
</reference>
<dbReference type="EMBL" id="AKHW03001595">
    <property type="protein sequence ID" value="KYO41830.1"/>
    <property type="molecule type" value="Genomic_DNA"/>
</dbReference>
<dbReference type="InterPro" id="IPR000488">
    <property type="entry name" value="Death_dom"/>
</dbReference>
<dbReference type="Gene3D" id="1.10.533.10">
    <property type="entry name" value="Death Domain, Fas"/>
    <property type="match status" value="1"/>
</dbReference>